<dbReference type="NCBIfam" id="TIGR00414">
    <property type="entry name" value="serS"/>
    <property type="match status" value="1"/>
</dbReference>
<keyword evidence="15" id="KW-0175">Coiled coil</keyword>
<dbReference type="InterPro" id="IPR042103">
    <property type="entry name" value="SerRS_1_N_sf"/>
</dbReference>
<dbReference type="OrthoDB" id="9804647at2"/>
<dbReference type="AlphaFoldDB" id="A0A0S3QSH0"/>
<feature type="domain" description="Aminoacyl-transfer RNA synthetases class-II family profile" evidence="16">
    <location>
        <begin position="138"/>
        <end position="409"/>
    </location>
</feature>
<dbReference type="HAMAP" id="MF_00176">
    <property type="entry name" value="Ser_tRNA_synth_type1"/>
    <property type="match status" value="1"/>
</dbReference>
<dbReference type="PANTHER" id="PTHR43697">
    <property type="entry name" value="SERYL-TRNA SYNTHETASE"/>
    <property type="match status" value="1"/>
</dbReference>
<evidence type="ECO:0000313" key="17">
    <source>
        <dbReference type="EMBL" id="BAT71233.1"/>
    </source>
</evidence>
<evidence type="ECO:0000256" key="13">
    <source>
        <dbReference type="PIRSR" id="PIRSR001529-1"/>
    </source>
</evidence>
<evidence type="ECO:0000256" key="11">
    <source>
        <dbReference type="ARBA" id="ARBA00048823"/>
    </source>
</evidence>
<dbReference type="SUPFAM" id="SSF46589">
    <property type="entry name" value="tRNA-binding arm"/>
    <property type="match status" value="1"/>
</dbReference>
<dbReference type="InterPro" id="IPR010978">
    <property type="entry name" value="tRNA-bd_arm"/>
</dbReference>
<evidence type="ECO:0000256" key="15">
    <source>
        <dbReference type="SAM" id="Coils"/>
    </source>
</evidence>
<dbReference type="PATRIC" id="fig|1298851.3.peg.435"/>
<evidence type="ECO:0000256" key="12">
    <source>
        <dbReference type="HAMAP-Rule" id="MF_00176"/>
    </source>
</evidence>
<keyword evidence="18" id="KW-1185">Reference proteome</keyword>
<comment type="catalytic activity">
    <reaction evidence="11 12">
        <text>tRNA(Ser) + L-serine + ATP = L-seryl-tRNA(Ser) + AMP + diphosphate + H(+)</text>
        <dbReference type="Rhea" id="RHEA:12292"/>
        <dbReference type="Rhea" id="RHEA-COMP:9669"/>
        <dbReference type="Rhea" id="RHEA-COMP:9703"/>
        <dbReference type="ChEBI" id="CHEBI:15378"/>
        <dbReference type="ChEBI" id="CHEBI:30616"/>
        <dbReference type="ChEBI" id="CHEBI:33019"/>
        <dbReference type="ChEBI" id="CHEBI:33384"/>
        <dbReference type="ChEBI" id="CHEBI:78442"/>
        <dbReference type="ChEBI" id="CHEBI:78533"/>
        <dbReference type="ChEBI" id="CHEBI:456215"/>
        <dbReference type="EC" id="6.1.1.11"/>
    </reaction>
</comment>
<evidence type="ECO:0000256" key="5">
    <source>
        <dbReference type="ARBA" id="ARBA00022598"/>
    </source>
</evidence>
<proteinExistence type="inferred from homology"/>
<evidence type="ECO:0000256" key="3">
    <source>
        <dbReference type="ARBA" id="ARBA00010728"/>
    </source>
</evidence>
<comment type="caution">
    <text evidence="12">Lacks conserved residue(s) required for the propagation of feature annotation.</text>
</comment>
<comment type="subunit">
    <text evidence="12">Homodimer. The tRNA molecule binds across the dimer.</text>
</comment>
<evidence type="ECO:0000256" key="14">
    <source>
        <dbReference type="PIRSR" id="PIRSR001529-2"/>
    </source>
</evidence>
<dbReference type="SUPFAM" id="SSF55681">
    <property type="entry name" value="Class II aaRS and biotin synthetases"/>
    <property type="match status" value="1"/>
</dbReference>
<dbReference type="InterPro" id="IPR033729">
    <property type="entry name" value="SerRS_core"/>
</dbReference>
<evidence type="ECO:0000256" key="2">
    <source>
        <dbReference type="ARBA" id="ARBA00005045"/>
    </source>
</evidence>
<evidence type="ECO:0000256" key="1">
    <source>
        <dbReference type="ARBA" id="ARBA00004496"/>
    </source>
</evidence>
<evidence type="ECO:0000256" key="9">
    <source>
        <dbReference type="ARBA" id="ARBA00023146"/>
    </source>
</evidence>
<dbReference type="Gene3D" id="1.10.287.40">
    <property type="entry name" value="Serine-tRNA synthetase, tRNA binding domain"/>
    <property type="match status" value="1"/>
</dbReference>
<comment type="pathway">
    <text evidence="2 12">Aminoacyl-tRNA biosynthesis; selenocysteinyl-tRNA(Sec) biosynthesis; L-seryl-tRNA(Sec) from L-serine and tRNA(Sec): step 1/1.</text>
</comment>
<evidence type="ECO:0000256" key="8">
    <source>
        <dbReference type="ARBA" id="ARBA00022917"/>
    </source>
</evidence>
<dbReference type="CDD" id="cd00770">
    <property type="entry name" value="SerRS_core"/>
    <property type="match status" value="1"/>
</dbReference>
<dbReference type="GO" id="GO:0006434">
    <property type="term" value="P:seryl-tRNA aminoacylation"/>
    <property type="evidence" value="ECO:0007669"/>
    <property type="project" value="UniProtKB-UniRule"/>
</dbReference>
<sequence length="424" mass="49207">MLDLNFVRKNLDLVIEKTRLRSVELDFDYFRRVDKERRQTIKELEELRFRKNQLSKEIGIKKRKGEDASTLMEESKALDSKIDDLEQKAKELNDKLYDFLSRIPNLVHDSVPVGKSDEDNVVVREWGEPREFDFEPKPHWEIGEKLGILDFERAAKLSGSRFVVLRGWGARLERALINFMLDLHTKKHGYTEFWLPVLVRREVMFGTGQLPKFEDDLYRIERDDLFLIPTAEVPLVNLHREETFKEEGLPLYYTAFTPCFRREAGSHGRDVRGIIRQHQFSKVELVKFTTPETSYEELEKLVADAEEVLQLLGLPYRVVELCTGDLGFSATKTYDLEVWIPSQKTYREISSCSNCEDFQARRANIRYKPKGGGKSRYVHTLNGSGVAVGRTMVAILENYQQEDGSVKIPEPLVPYVGVDRIPPE</sequence>
<feature type="binding site" evidence="12">
    <location>
        <position position="384"/>
    </location>
    <ligand>
        <name>L-serine</name>
        <dbReference type="ChEBI" id="CHEBI:33384"/>
    </ligand>
</feature>
<dbReference type="EMBL" id="AP013035">
    <property type="protein sequence ID" value="BAT71233.1"/>
    <property type="molecule type" value="Genomic_DNA"/>
</dbReference>
<feature type="binding site" evidence="12 13">
    <location>
        <position position="284"/>
    </location>
    <ligand>
        <name>L-serine</name>
        <dbReference type="ChEBI" id="CHEBI:33384"/>
    </ligand>
</feature>
<dbReference type="KEGG" id="ttk:TST_0425"/>
<reference evidence="18" key="1">
    <citation type="journal article" date="2018" name="Science">
        <title>A primordial and reversible TCA cycle in a facultatively chemolithoautotrophic thermophile.</title>
        <authorList>
            <person name="Nunoura T."/>
            <person name="Chikaraishi Y."/>
            <person name="Izaki R."/>
            <person name="Suwa T."/>
            <person name="Sato T."/>
            <person name="Harada T."/>
            <person name="Mori K."/>
            <person name="Kato Y."/>
            <person name="Miyazaki M."/>
            <person name="Shimamura S."/>
            <person name="Yanagawa K."/>
            <person name="Shuto A."/>
            <person name="Ohkouchi N."/>
            <person name="Fujita N."/>
            <person name="Takaki Y."/>
            <person name="Atomi H."/>
            <person name="Takai K."/>
        </authorList>
    </citation>
    <scope>NUCLEOTIDE SEQUENCE [LARGE SCALE GENOMIC DNA]</scope>
    <source>
        <strain evidence="18">DSM 17441 / JCM 13301 / NBRC 103674 / ABI70S6</strain>
    </source>
</reference>
<dbReference type="Pfam" id="PF00587">
    <property type="entry name" value="tRNA-synt_2b"/>
    <property type="match status" value="1"/>
</dbReference>
<dbReference type="GO" id="GO:0005737">
    <property type="term" value="C:cytoplasm"/>
    <property type="evidence" value="ECO:0007669"/>
    <property type="project" value="UniProtKB-SubCell"/>
</dbReference>
<dbReference type="InterPro" id="IPR015866">
    <property type="entry name" value="Ser-tRNA-synth_1_N"/>
</dbReference>
<dbReference type="STRING" id="1298851.TST_0425"/>
<dbReference type="PANTHER" id="PTHR43697:SF1">
    <property type="entry name" value="SERINE--TRNA LIGASE"/>
    <property type="match status" value="1"/>
</dbReference>
<evidence type="ECO:0000256" key="6">
    <source>
        <dbReference type="ARBA" id="ARBA00022741"/>
    </source>
</evidence>
<dbReference type="GO" id="GO:0004828">
    <property type="term" value="F:serine-tRNA ligase activity"/>
    <property type="evidence" value="ECO:0007669"/>
    <property type="project" value="UniProtKB-UniRule"/>
</dbReference>
<keyword evidence="5 12" id="KW-0436">Ligase</keyword>
<dbReference type="GO" id="GO:0005524">
    <property type="term" value="F:ATP binding"/>
    <property type="evidence" value="ECO:0007669"/>
    <property type="project" value="UniProtKB-UniRule"/>
</dbReference>
<dbReference type="InterPro" id="IPR045864">
    <property type="entry name" value="aa-tRNA-synth_II/BPL/LPL"/>
</dbReference>
<evidence type="ECO:0000313" key="18">
    <source>
        <dbReference type="Proteomes" id="UP000063234"/>
    </source>
</evidence>
<keyword evidence="7 12" id="KW-0067">ATP-binding</keyword>
<protein>
    <recommendedName>
        <fullName evidence="12">Serine--tRNA ligase</fullName>
        <ecNumber evidence="12">6.1.1.11</ecNumber>
    </recommendedName>
    <alternativeName>
        <fullName evidence="12">Seryl-tRNA synthetase</fullName>
        <shortName evidence="12">SerRS</shortName>
    </alternativeName>
    <alternativeName>
        <fullName evidence="12">Seryl-tRNA(Ser/Sec) synthetase</fullName>
    </alternativeName>
</protein>
<dbReference type="InterPro" id="IPR002314">
    <property type="entry name" value="aa-tRNA-synt_IIb"/>
</dbReference>
<feature type="binding site" evidence="12">
    <location>
        <begin position="230"/>
        <end position="232"/>
    </location>
    <ligand>
        <name>L-serine</name>
        <dbReference type="ChEBI" id="CHEBI:33384"/>
    </ligand>
</feature>
<name>A0A0S3QSH0_THET7</name>
<evidence type="ECO:0000256" key="10">
    <source>
        <dbReference type="ARBA" id="ARBA00047929"/>
    </source>
</evidence>
<feature type="binding site" evidence="12 14">
    <location>
        <begin position="261"/>
        <end position="263"/>
    </location>
    <ligand>
        <name>ATP</name>
        <dbReference type="ChEBI" id="CHEBI:30616"/>
    </ligand>
</feature>
<dbReference type="PIRSF" id="PIRSF001529">
    <property type="entry name" value="Ser-tRNA-synth_IIa"/>
    <property type="match status" value="1"/>
</dbReference>
<keyword evidence="9 12" id="KW-0030">Aminoacyl-tRNA synthetase</keyword>
<keyword evidence="6 12" id="KW-0547">Nucleotide-binding</keyword>
<feature type="binding site" evidence="12 14">
    <location>
        <begin position="348"/>
        <end position="351"/>
    </location>
    <ligand>
        <name>ATP</name>
        <dbReference type="ChEBI" id="CHEBI:30616"/>
    </ligand>
</feature>
<comment type="catalytic activity">
    <reaction evidence="10 12">
        <text>tRNA(Sec) + L-serine + ATP = L-seryl-tRNA(Sec) + AMP + diphosphate + H(+)</text>
        <dbReference type="Rhea" id="RHEA:42580"/>
        <dbReference type="Rhea" id="RHEA-COMP:9742"/>
        <dbReference type="Rhea" id="RHEA-COMP:10128"/>
        <dbReference type="ChEBI" id="CHEBI:15378"/>
        <dbReference type="ChEBI" id="CHEBI:30616"/>
        <dbReference type="ChEBI" id="CHEBI:33019"/>
        <dbReference type="ChEBI" id="CHEBI:33384"/>
        <dbReference type="ChEBI" id="CHEBI:78442"/>
        <dbReference type="ChEBI" id="CHEBI:78533"/>
        <dbReference type="ChEBI" id="CHEBI:456215"/>
        <dbReference type="EC" id="6.1.1.11"/>
    </reaction>
</comment>
<dbReference type="Gene3D" id="3.30.930.10">
    <property type="entry name" value="Bira Bifunctional Protein, Domain 2"/>
    <property type="match status" value="1"/>
</dbReference>
<dbReference type="UniPathway" id="UPA00906">
    <property type="reaction ID" value="UER00895"/>
</dbReference>
<accession>A0A0S3QSH0</accession>
<comment type="similarity">
    <text evidence="3 12">Belongs to the class-II aminoacyl-tRNA synthetase family. Type-1 seryl-tRNA synthetase subfamily.</text>
</comment>
<dbReference type="InterPro" id="IPR002317">
    <property type="entry name" value="Ser-tRNA-ligase_type_1"/>
</dbReference>
<comment type="subcellular location">
    <subcellularLocation>
        <location evidence="1 12">Cytoplasm</location>
    </subcellularLocation>
</comment>
<feature type="binding site" evidence="13">
    <location>
        <position position="261"/>
    </location>
    <ligand>
        <name>L-serine</name>
        <dbReference type="ChEBI" id="CHEBI:33384"/>
    </ligand>
</feature>
<evidence type="ECO:0000256" key="7">
    <source>
        <dbReference type="ARBA" id="ARBA00022840"/>
    </source>
</evidence>
<dbReference type="PRINTS" id="PR00981">
    <property type="entry name" value="TRNASYNTHSER"/>
</dbReference>
<feature type="binding site" evidence="13">
    <location>
        <position position="230"/>
    </location>
    <ligand>
        <name>L-serine</name>
        <dbReference type="ChEBI" id="CHEBI:33384"/>
    </ligand>
</feature>
<keyword evidence="4 12" id="KW-0963">Cytoplasm</keyword>
<dbReference type="RefSeq" id="WP_068549152.1">
    <property type="nucleotide sequence ID" value="NZ_AP013035.1"/>
</dbReference>
<keyword evidence="8 12" id="KW-0648">Protein biosynthesis</keyword>
<feature type="coiled-coil region" evidence="15">
    <location>
        <begin position="37"/>
        <end position="102"/>
    </location>
</feature>
<evidence type="ECO:0000259" key="16">
    <source>
        <dbReference type="PROSITE" id="PS50862"/>
    </source>
</evidence>
<evidence type="ECO:0000256" key="4">
    <source>
        <dbReference type="ARBA" id="ARBA00022490"/>
    </source>
</evidence>
<comment type="domain">
    <text evidence="12">Consists of two distinct domains, a catalytic core and a N-terminal extension that is involved in tRNA binding.</text>
</comment>
<dbReference type="EC" id="6.1.1.11" evidence="12"/>
<feature type="binding site" evidence="13">
    <location>
        <position position="382"/>
    </location>
    <ligand>
        <name>L-serine</name>
        <dbReference type="ChEBI" id="CHEBI:33384"/>
    </ligand>
</feature>
<dbReference type="GO" id="GO:0016260">
    <property type="term" value="P:selenocysteine biosynthetic process"/>
    <property type="evidence" value="ECO:0007669"/>
    <property type="project" value="UniProtKB-UniRule"/>
</dbReference>
<comment type="function">
    <text evidence="12">Catalyzes the attachment of serine to tRNA(Ser). Is also able to aminoacylate tRNA(Sec) with serine, to form the misacylated tRNA L-seryl-tRNA(Sec), which will be further converted into selenocysteinyl-tRNA(Sec).</text>
</comment>
<dbReference type="PROSITE" id="PS50862">
    <property type="entry name" value="AA_TRNA_LIGASE_II"/>
    <property type="match status" value="1"/>
</dbReference>
<dbReference type="Proteomes" id="UP000063234">
    <property type="component" value="Chromosome"/>
</dbReference>
<gene>
    <name evidence="12 17" type="primary">serS</name>
    <name evidence="17" type="ORF">TST_0425</name>
</gene>
<organism evidence="17 18">
    <name type="scientific">Thermosulfidibacter takaii (strain DSM 17441 / JCM 13301 / NBRC 103674 / ABI70S6)</name>
    <dbReference type="NCBI Taxonomy" id="1298851"/>
    <lineage>
        <taxon>Bacteria</taxon>
        <taxon>Pseudomonadati</taxon>
        <taxon>Thermosulfidibacterota</taxon>
        <taxon>Thermosulfidibacteria</taxon>
        <taxon>Thermosulfidibacterales</taxon>
        <taxon>Thermosulfidibacteraceae</taxon>
    </lineage>
</organism>
<dbReference type="Pfam" id="PF02403">
    <property type="entry name" value="Seryl_tRNA_N"/>
    <property type="match status" value="1"/>
</dbReference>
<dbReference type="InterPro" id="IPR006195">
    <property type="entry name" value="aa-tRNA-synth_II"/>
</dbReference>